<proteinExistence type="predicted"/>
<dbReference type="OrthoDB" id="9800495at2"/>
<protein>
    <submittedName>
        <fullName evidence="2">50S ribosomal protein L22/uncharacterized domain fusion protein</fullName>
    </submittedName>
</protein>
<reference evidence="2 3" key="1">
    <citation type="submission" date="2015-09" db="EMBL/GenBank/DDBJ databases">
        <authorList>
            <consortium name="Pathogen Informatics"/>
        </authorList>
    </citation>
    <scope>NUCLEOTIDE SEQUENCE [LARGE SCALE GENOMIC DNA]</scope>
    <source>
        <strain evidence="2 3">2789STDY5834908</strain>
    </source>
</reference>
<accession>A0A174P0W9</accession>
<dbReference type="EMBL" id="CZAU01000013">
    <property type="protein sequence ID" value="CUP52707.1"/>
    <property type="molecule type" value="Genomic_DNA"/>
</dbReference>
<dbReference type="Gene3D" id="2.30.130.30">
    <property type="entry name" value="Hypothetical protein"/>
    <property type="match status" value="1"/>
</dbReference>
<dbReference type="GO" id="GO:0005840">
    <property type="term" value="C:ribosome"/>
    <property type="evidence" value="ECO:0007669"/>
    <property type="project" value="UniProtKB-KW"/>
</dbReference>
<evidence type="ECO:0000259" key="1">
    <source>
        <dbReference type="Pfam" id="PF04266"/>
    </source>
</evidence>
<dbReference type="RefSeq" id="WP_081031035.1">
    <property type="nucleotide sequence ID" value="NZ_CZAU01000013.1"/>
</dbReference>
<dbReference type="Pfam" id="PF04266">
    <property type="entry name" value="ASCH"/>
    <property type="match status" value="1"/>
</dbReference>
<name>A0A174P0W9_ANAHA</name>
<keyword evidence="2" id="KW-0689">Ribosomal protein</keyword>
<sequence length="160" mass="18499">MSLQEKIKNVESTSWLTEGLSNEEVISIVGSTRKSVNTKIALFSIRPEYVEQIFNGNKKFEYRKQTSRFPISKILIYETTPIMKIVGEAEVEEVLVDTPEVIWKRTKECAGVSQNFYNQYFRGRHTAVAYQLKNVIKYDSPKELSDFGIKRAPQSFCYLP</sequence>
<evidence type="ECO:0000313" key="3">
    <source>
        <dbReference type="Proteomes" id="UP000095564"/>
    </source>
</evidence>
<organism evidence="2 3">
    <name type="scientific">Anaerostipes hadrus</name>
    <dbReference type="NCBI Taxonomy" id="649756"/>
    <lineage>
        <taxon>Bacteria</taxon>
        <taxon>Bacillati</taxon>
        <taxon>Bacillota</taxon>
        <taxon>Clostridia</taxon>
        <taxon>Lachnospirales</taxon>
        <taxon>Lachnospiraceae</taxon>
        <taxon>Anaerostipes</taxon>
    </lineage>
</organism>
<gene>
    <name evidence="2" type="ORF">ERS852520_01568</name>
</gene>
<dbReference type="InterPro" id="IPR007374">
    <property type="entry name" value="ASCH_domain"/>
</dbReference>
<evidence type="ECO:0000313" key="2">
    <source>
        <dbReference type="EMBL" id="CUP52707.1"/>
    </source>
</evidence>
<dbReference type="AlphaFoldDB" id="A0A174P0W9"/>
<dbReference type="InterPro" id="IPR015947">
    <property type="entry name" value="PUA-like_sf"/>
</dbReference>
<dbReference type="Proteomes" id="UP000095564">
    <property type="component" value="Unassembled WGS sequence"/>
</dbReference>
<feature type="domain" description="ASCH" evidence="1">
    <location>
        <begin position="44"/>
        <end position="131"/>
    </location>
</feature>
<dbReference type="SUPFAM" id="SSF88697">
    <property type="entry name" value="PUA domain-like"/>
    <property type="match status" value="1"/>
</dbReference>
<keyword evidence="2" id="KW-0687">Ribonucleoprotein</keyword>